<dbReference type="PANTHER" id="PTHR37984:SF5">
    <property type="entry name" value="PROTEIN NYNRIN-LIKE"/>
    <property type="match status" value="1"/>
</dbReference>
<dbReference type="InterPro" id="IPR000477">
    <property type="entry name" value="RT_dom"/>
</dbReference>
<protein>
    <recommendedName>
        <fullName evidence="1">Reverse transcriptase domain-containing protein</fullName>
    </recommendedName>
</protein>
<dbReference type="VEuPathDB" id="FungiDB:PC110_g21859"/>
<dbReference type="SUPFAM" id="SSF56672">
    <property type="entry name" value="DNA/RNA polymerases"/>
    <property type="match status" value="1"/>
</dbReference>
<dbReference type="Gene3D" id="3.30.70.270">
    <property type="match status" value="2"/>
</dbReference>
<evidence type="ECO:0000313" key="3">
    <source>
        <dbReference type="Proteomes" id="UP000736787"/>
    </source>
</evidence>
<reference evidence="2" key="1">
    <citation type="submission" date="2018-10" db="EMBL/GenBank/DDBJ databases">
        <title>Effector identification in a new, highly contiguous assembly of the strawberry crown rot pathogen Phytophthora cactorum.</title>
        <authorList>
            <person name="Armitage A.D."/>
            <person name="Nellist C.F."/>
            <person name="Bates H."/>
            <person name="Vickerstaff R.J."/>
            <person name="Harrison R.J."/>
        </authorList>
    </citation>
    <scope>NUCLEOTIDE SEQUENCE</scope>
    <source>
        <strain evidence="2">4040</strain>
    </source>
</reference>
<comment type="caution">
    <text evidence="2">The sequence shown here is derived from an EMBL/GenBank/DDBJ whole genome shotgun (WGS) entry which is preliminary data.</text>
</comment>
<feature type="domain" description="Reverse transcriptase" evidence="1">
    <location>
        <begin position="122"/>
        <end position="307"/>
    </location>
</feature>
<dbReference type="PROSITE" id="PS50878">
    <property type="entry name" value="RT_POL"/>
    <property type="match status" value="1"/>
</dbReference>
<dbReference type="InterPro" id="IPR043128">
    <property type="entry name" value="Rev_trsase/Diguanyl_cyclase"/>
</dbReference>
<name>A0A8T1CMM6_9STRA</name>
<dbReference type="PANTHER" id="PTHR37984">
    <property type="entry name" value="PROTEIN CBG26694"/>
    <property type="match status" value="1"/>
</dbReference>
<dbReference type="CDD" id="cd01647">
    <property type="entry name" value="RT_LTR"/>
    <property type="match status" value="1"/>
</dbReference>
<proteinExistence type="predicted"/>
<dbReference type="InterPro" id="IPR043502">
    <property type="entry name" value="DNA/RNA_pol_sf"/>
</dbReference>
<dbReference type="InterPro" id="IPR050951">
    <property type="entry name" value="Retrovirus_Pol_polyprotein"/>
</dbReference>
<evidence type="ECO:0000259" key="1">
    <source>
        <dbReference type="PROSITE" id="PS50878"/>
    </source>
</evidence>
<gene>
    <name evidence="2" type="ORF">PC117_g15596</name>
</gene>
<dbReference type="AlphaFoldDB" id="A0A8T1CMM6"/>
<dbReference type="Gene3D" id="3.10.10.10">
    <property type="entry name" value="HIV Type 1 Reverse Transcriptase, subunit A, domain 1"/>
    <property type="match status" value="1"/>
</dbReference>
<evidence type="ECO:0000313" key="2">
    <source>
        <dbReference type="EMBL" id="KAG2923791.1"/>
    </source>
</evidence>
<dbReference type="Proteomes" id="UP000736787">
    <property type="component" value="Unassembled WGS sequence"/>
</dbReference>
<organism evidence="2 3">
    <name type="scientific">Phytophthora cactorum</name>
    <dbReference type="NCBI Taxonomy" id="29920"/>
    <lineage>
        <taxon>Eukaryota</taxon>
        <taxon>Sar</taxon>
        <taxon>Stramenopiles</taxon>
        <taxon>Oomycota</taxon>
        <taxon>Peronosporomycetes</taxon>
        <taxon>Peronosporales</taxon>
        <taxon>Peronosporaceae</taxon>
        <taxon>Phytophthora</taxon>
    </lineage>
</organism>
<dbReference type="EMBL" id="RCMK01000526">
    <property type="protein sequence ID" value="KAG2923791.1"/>
    <property type="molecule type" value="Genomic_DNA"/>
</dbReference>
<dbReference type="Pfam" id="PF00078">
    <property type="entry name" value="RVT_1"/>
    <property type="match status" value="1"/>
</dbReference>
<accession>A0A8T1CMM6</accession>
<sequence length="372" mass="41804">MSIAEFGEALKAGDLAEVVVIRPEEELSSSSVVDEAVMEDTKKALSARSGSAILKDSSDPFYPVLQEYTDVVSKNPPMGLPPDQGVRHAIDLVPGTKYCVTRQWPLPKEQCDVIDAFFRAKHEAGLVRENKSPHSTPTFCVRKPNGTWRIVHAFNKLNAATIPAQTSIPRKDVRQNNIVGCTLYSALDLVDGYYQLLMRACDVPLTAMSTPSGMLWEWLVMPQGLSNAPATFNRLVTQLFRPHRAYAQTYFDDIFVHSRAEHGKSDVENHVEPLRAVLEFMRTNKLYGNLDKCVFGAEEIPFLGCFIGKRGLREDPAKVKAIVEWPVPKNQKDLRKWLGLANYLHKYSANYAETARPLSNLLKKDAPWCWEV</sequence>